<reference evidence="3" key="1">
    <citation type="journal article" date="2020" name="mSystems">
        <title>Genome- and Community-Level Interaction Insights into Carbon Utilization and Element Cycling Functions of Hydrothermarchaeota in Hydrothermal Sediment.</title>
        <authorList>
            <person name="Zhou Z."/>
            <person name="Liu Y."/>
            <person name="Xu W."/>
            <person name="Pan J."/>
            <person name="Luo Z.H."/>
            <person name="Li M."/>
        </authorList>
    </citation>
    <scope>NUCLEOTIDE SEQUENCE [LARGE SCALE GENOMIC DNA]</scope>
    <source>
        <strain evidence="3">HyVt-113</strain>
    </source>
</reference>
<organism evidence="3">
    <name type="scientific">Desulfofervidus auxilii</name>
    <dbReference type="NCBI Taxonomy" id="1621989"/>
    <lineage>
        <taxon>Bacteria</taxon>
        <taxon>Pseudomonadati</taxon>
        <taxon>Thermodesulfobacteriota</taxon>
        <taxon>Candidatus Desulfofervidia</taxon>
        <taxon>Candidatus Desulfofervidales</taxon>
        <taxon>Candidatus Desulfofervidaceae</taxon>
        <taxon>Candidatus Desulfofervidus</taxon>
    </lineage>
</organism>
<dbReference type="Pfam" id="PF22725">
    <property type="entry name" value="GFO_IDH_MocA_C3"/>
    <property type="match status" value="1"/>
</dbReference>
<dbReference type="Gene3D" id="3.30.360.10">
    <property type="entry name" value="Dihydrodipicolinate Reductase, domain 2"/>
    <property type="match status" value="1"/>
</dbReference>
<dbReference type="InterPro" id="IPR055170">
    <property type="entry name" value="GFO_IDH_MocA-like_dom"/>
</dbReference>
<dbReference type="SUPFAM" id="SSF51735">
    <property type="entry name" value="NAD(P)-binding Rossmann-fold domains"/>
    <property type="match status" value="1"/>
</dbReference>
<dbReference type="Proteomes" id="UP000885706">
    <property type="component" value="Unassembled WGS sequence"/>
</dbReference>
<feature type="domain" description="GFO/IDH/MocA-like oxidoreductase" evidence="2">
    <location>
        <begin position="160"/>
        <end position="221"/>
    </location>
</feature>
<evidence type="ECO:0000259" key="1">
    <source>
        <dbReference type="Pfam" id="PF01408"/>
    </source>
</evidence>
<comment type="caution">
    <text evidence="3">The sequence shown here is derived from an EMBL/GenBank/DDBJ whole genome shotgun (WGS) entry which is preliminary data.</text>
</comment>
<dbReference type="EMBL" id="DQWQ01000070">
    <property type="protein sequence ID" value="HDD35459.1"/>
    <property type="molecule type" value="Genomic_DNA"/>
</dbReference>
<feature type="domain" description="Gfo/Idh/MocA-like oxidoreductase N-terminal" evidence="1">
    <location>
        <begin position="6"/>
        <end position="122"/>
    </location>
</feature>
<dbReference type="SUPFAM" id="SSF55347">
    <property type="entry name" value="Glyceraldehyde-3-phosphate dehydrogenase-like, C-terminal domain"/>
    <property type="match status" value="1"/>
</dbReference>
<dbReference type="Pfam" id="PF01408">
    <property type="entry name" value="GFO_IDH_MocA"/>
    <property type="match status" value="1"/>
</dbReference>
<dbReference type="InterPro" id="IPR036291">
    <property type="entry name" value="NAD(P)-bd_dom_sf"/>
</dbReference>
<dbReference type="PANTHER" id="PTHR43377:SF1">
    <property type="entry name" value="BILIVERDIN REDUCTASE A"/>
    <property type="match status" value="1"/>
</dbReference>
<accession>A0A7V0I9Z7</accession>
<dbReference type="InterPro" id="IPR000683">
    <property type="entry name" value="Gfo/Idh/MocA-like_OxRdtase_N"/>
</dbReference>
<dbReference type="InterPro" id="IPR051450">
    <property type="entry name" value="Gfo/Idh/MocA_Oxidoreductases"/>
</dbReference>
<proteinExistence type="predicted"/>
<protein>
    <submittedName>
        <fullName evidence="3">Gfo/Idh/MocA family oxidoreductase</fullName>
    </submittedName>
</protein>
<dbReference type="AlphaFoldDB" id="A0A7V0I9Z7"/>
<dbReference type="GO" id="GO:0000166">
    <property type="term" value="F:nucleotide binding"/>
    <property type="evidence" value="ECO:0007669"/>
    <property type="project" value="InterPro"/>
</dbReference>
<dbReference type="Gene3D" id="3.40.50.720">
    <property type="entry name" value="NAD(P)-binding Rossmann-like Domain"/>
    <property type="match status" value="1"/>
</dbReference>
<sequence length="309" mass="34582">MIKMALKVGVIGVGYLGQFHVEKYANLPEVELVGVMDIRTERAREIAHRYQCIAFSSLEDLLKEVEAVSIVVPTNAHYEIASICLKEGKHVLLEKPMAESLTQADTLIAIAKEKGVIFQVGHLERFNPAVVALFDLLDKPLFIESHRLGLSLKRGTEVDVILDLMIHDLDIILNIVKSKVIEIRAVGVPVVSRNIDIANVRLEFESGCIANLTASRISIKGVRKIRFFQKDAYFSLDYAKRELVIIRRGINVPFSKKHLHFGGDPLKEEVKSFVQSVKNNKPPLVSGEDGRKALALALEINSCIKKRLR</sequence>
<evidence type="ECO:0000313" key="3">
    <source>
        <dbReference type="EMBL" id="HDD35459.1"/>
    </source>
</evidence>
<dbReference type="PANTHER" id="PTHR43377">
    <property type="entry name" value="BILIVERDIN REDUCTASE A"/>
    <property type="match status" value="1"/>
</dbReference>
<name>A0A7V0I9Z7_DESA2</name>
<gene>
    <name evidence="3" type="ORF">ENF30_01525</name>
</gene>
<evidence type="ECO:0000259" key="2">
    <source>
        <dbReference type="Pfam" id="PF22725"/>
    </source>
</evidence>